<accession>A0A0E0JSG6</accession>
<evidence type="ECO:0000256" key="1">
    <source>
        <dbReference type="PROSITE-ProRule" id="PRU00339"/>
    </source>
</evidence>
<protein>
    <recommendedName>
        <fullName evidence="5">UDP-N-acetylglucosamine--peptide N-acetylglucosaminyltransferase SPINDLY</fullName>
    </recommendedName>
</protein>
<proteinExistence type="predicted"/>
<evidence type="ECO:0000313" key="3">
    <source>
        <dbReference type="EnsemblPlants" id="OPUNC01G39880.2"/>
    </source>
</evidence>
<keyword evidence="4" id="KW-1185">Reference proteome</keyword>
<dbReference type="PANTHER" id="PTHR45523:SF1">
    <property type="entry name" value="TETRATRICOPEPTIDE REPEAT (TPR)-CONTAINING PROTEIN"/>
    <property type="match status" value="1"/>
</dbReference>
<feature type="repeat" description="TPR" evidence="1">
    <location>
        <begin position="203"/>
        <end position="236"/>
    </location>
</feature>
<dbReference type="EnsemblPlants" id="OPUNC01G39880.2">
    <property type="protein sequence ID" value="OPUNC01G39880.2"/>
    <property type="gene ID" value="OPUNC01G39880"/>
</dbReference>
<reference evidence="3" key="2">
    <citation type="submission" date="2018-05" db="EMBL/GenBank/DDBJ databases">
        <title>OpunRS2 (Oryza punctata Reference Sequence Version 2).</title>
        <authorList>
            <person name="Zhang J."/>
            <person name="Kudrna D."/>
            <person name="Lee S."/>
            <person name="Talag J."/>
            <person name="Welchert J."/>
            <person name="Wing R.A."/>
        </authorList>
    </citation>
    <scope>NUCLEOTIDE SEQUENCE [LARGE SCALE GENOMIC DNA]</scope>
</reference>
<dbReference type="PROSITE" id="PS50005">
    <property type="entry name" value="TPR"/>
    <property type="match status" value="5"/>
</dbReference>
<dbReference type="PANTHER" id="PTHR45523">
    <property type="entry name" value="TETRATRICOPEPTIDE REPEAT (TPR)-CONTAINING PROTEIN-RELATED"/>
    <property type="match status" value="1"/>
</dbReference>
<evidence type="ECO:0008006" key="5">
    <source>
        <dbReference type="Google" id="ProtNLM"/>
    </source>
</evidence>
<dbReference type="SMART" id="SM00028">
    <property type="entry name" value="TPR"/>
    <property type="match status" value="6"/>
</dbReference>
<dbReference type="Gene3D" id="1.25.40.10">
    <property type="entry name" value="Tetratricopeptide repeat domain"/>
    <property type="match status" value="4"/>
</dbReference>
<dbReference type="Pfam" id="PF13181">
    <property type="entry name" value="TPR_8"/>
    <property type="match status" value="1"/>
</dbReference>
<dbReference type="AlphaFoldDB" id="A0A0E0JSG6"/>
<feature type="region of interest" description="Disordered" evidence="2">
    <location>
        <begin position="608"/>
        <end position="641"/>
    </location>
</feature>
<name>A0A0E0JSG6_ORYPU</name>
<dbReference type="InterPro" id="IPR019734">
    <property type="entry name" value="TPR_rpt"/>
</dbReference>
<dbReference type="Pfam" id="PF14559">
    <property type="entry name" value="TPR_19"/>
    <property type="match status" value="1"/>
</dbReference>
<dbReference type="SUPFAM" id="SSF48452">
    <property type="entry name" value="TPR-like"/>
    <property type="match status" value="3"/>
</dbReference>
<reference evidence="3" key="1">
    <citation type="submission" date="2015-04" db="UniProtKB">
        <authorList>
            <consortium name="EnsemblPlants"/>
        </authorList>
    </citation>
    <scope>IDENTIFICATION</scope>
</reference>
<dbReference type="Gramene" id="OPUNC01G39880.2">
    <property type="protein sequence ID" value="OPUNC01G39880.2"/>
    <property type="gene ID" value="OPUNC01G39880"/>
</dbReference>
<feature type="repeat" description="TPR" evidence="1">
    <location>
        <begin position="326"/>
        <end position="359"/>
    </location>
</feature>
<organism evidence="3">
    <name type="scientific">Oryza punctata</name>
    <name type="common">Red rice</name>
    <dbReference type="NCBI Taxonomy" id="4537"/>
    <lineage>
        <taxon>Eukaryota</taxon>
        <taxon>Viridiplantae</taxon>
        <taxon>Streptophyta</taxon>
        <taxon>Embryophyta</taxon>
        <taxon>Tracheophyta</taxon>
        <taxon>Spermatophyta</taxon>
        <taxon>Magnoliopsida</taxon>
        <taxon>Liliopsida</taxon>
        <taxon>Poales</taxon>
        <taxon>Poaceae</taxon>
        <taxon>BOP clade</taxon>
        <taxon>Oryzoideae</taxon>
        <taxon>Oryzeae</taxon>
        <taxon>Oryzinae</taxon>
        <taxon>Oryza</taxon>
    </lineage>
</organism>
<feature type="region of interest" description="Disordered" evidence="2">
    <location>
        <begin position="1"/>
        <end position="32"/>
    </location>
</feature>
<evidence type="ECO:0000256" key="2">
    <source>
        <dbReference type="SAM" id="MobiDB-lite"/>
    </source>
</evidence>
<feature type="repeat" description="TPR" evidence="1">
    <location>
        <begin position="237"/>
        <end position="270"/>
    </location>
</feature>
<keyword evidence="1" id="KW-0802">TPR repeat</keyword>
<dbReference type="InterPro" id="IPR011990">
    <property type="entry name" value="TPR-like_helical_dom_sf"/>
</dbReference>
<feature type="repeat" description="TPR" evidence="1">
    <location>
        <begin position="490"/>
        <end position="523"/>
    </location>
</feature>
<dbReference type="Proteomes" id="UP000026962">
    <property type="component" value="Chromosome 1"/>
</dbReference>
<sequence>MLADLNVDPPESDGEEQPPTPNPNVNPATAAAAAAAVTAAPVVTIDSSTRSSNDEGNLAKCVIATKEPDTVECEGDMQNADQHCQGASVSREEKVSNLKAALVHVARKMPKNAHAHFMLGLMYQRLGQPQKATVAYEKSSEILLQDEEEVRRPDLLSSVRIHHAQCILQTSMGDTFDEELETGELDEILVKMKSSVESDPRQAAVWNILGLVLLRSGQLQSAISVLSSLTAVAPDYLDSLANLGVAYIQSGNLELATKSFQELVLKDQNHPAALVNYAALLLCKYGSFAAGPGGNVSAGSYLHQKEGLAVAKECLLAAVKADPKAASVWVNLANAYYMAGEHRNSKRCLEQAAKHEPSHMPARYAIAVHRIRDAVRLQCSDDQLLWAANEMATVLKEGDPSAVDAPIAWAGLAMAHRAQHEIAAAYDTEQINLSDVEERALYTLKQAIQEDPDDAVQWHQLGIALQLSDDSSCETVYKRALFLSSSQQSYAILSNLGILYRQHGRYELARRMLLRSLELCPGYAPANNNLGLVSVAEGRYEDAISCFEKSLQSDPLLDAAKSNLAKVLALSKIHDGLPSASRRRCLLAVDPPPGSREGLLFSLLHSDSHRSPSGALQPASAAAEERRPPPSCPSSSSARVT</sequence>
<dbReference type="Pfam" id="PF13432">
    <property type="entry name" value="TPR_16"/>
    <property type="match status" value="2"/>
</dbReference>
<evidence type="ECO:0000313" key="4">
    <source>
        <dbReference type="Proteomes" id="UP000026962"/>
    </source>
</evidence>
<feature type="repeat" description="TPR" evidence="1">
    <location>
        <begin position="524"/>
        <end position="557"/>
    </location>
</feature>